<dbReference type="Proteomes" id="UP001462640">
    <property type="component" value="Unassembled WGS sequence"/>
</dbReference>
<dbReference type="EMBL" id="JBDPZC010000016">
    <property type="protein sequence ID" value="MEO3715583.1"/>
    <property type="molecule type" value="Genomic_DNA"/>
</dbReference>
<dbReference type="RefSeq" id="WP_347613123.1">
    <property type="nucleotide sequence ID" value="NZ_JBDPZC010000016.1"/>
</dbReference>
<evidence type="ECO:0000313" key="2">
    <source>
        <dbReference type="Proteomes" id="UP001462640"/>
    </source>
</evidence>
<organism evidence="1 2">
    <name type="scientific">Roseateles flavus</name>
    <dbReference type="NCBI Taxonomy" id="3149041"/>
    <lineage>
        <taxon>Bacteria</taxon>
        <taxon>Pseudomonadati</taxon>
        <taxon>Pseudomonadota</taxon>
        <taxon>Betaproteobacteria</taxon>
        <taxon>Burkholderiales</taxon>
        <taxon>Sphaerotilaceae</taxon>
        <taxon>Roseateles</taxon>
    </lineage>
</organism>
<keyword evidence="2" id="KW-1185">Reference proteome</keyword>
<sequence>MQFDPRRFTVFDITAFPIITMRNEAIAPGYTVQWEAELNALTAQPQPFVLLFPAGRPEQEGQEDGKRRMIWFKANRRRLTSVCKGLISVEPDEGERRQAHARAGELAAFFGLPVETTSTIDEAQALAWRHLGEVAGRT</sequence>
<reference evidence="1 2" key="1">
    <citation type="submission" date="2024-05" db="EMBL/GenBank/DDBJ databases">
        <title>Roseateles sp. 2.12 16S ribosomal RNA gene Genome sequencing and assembly.</title>
        <authorList>
            <person name="Woo H."/>
        </authorList>
    </citation>
    <scope>NUCLEOTIDE SEQUENCE [LARGE SCALE GENOMIC DNA]</scope>
    <source>
        <strain evidence="1 2">2.12</strain>
    </source>
</reference>
<evidence type="ECO:0008006" key="3">
    <source>
        <dbReference type="Google" id="ProtNLM"/>
    </source>
</evidence>
<name>A0ABV0GKI5_9BURK</name>
<gene>
    <name evidence="1" type="ORF">ABDJ40_22650</name>
</gene>
<comment type="caution">
    <text evidence="1">The sequence shown here is derived from an EMBL/GenBank/DDBJ whole genome shotgun (WGS) entry which is preliminary data.</text>
</comment>
<evidence type="ECO:0000313" key="1">
    <source>
        <dbReference type="EMBL" id="MEO3715583.1"/>
    </source>
</evidence>
<proteinExistence type="predicted"/>
<accession>A0ABV0GKI5</accession>
<protein>
    <recommendedName>
        <fullName evidence="3">GntR family transcriptional regulator</fullName>
    </recommendedName>
</protein>